<dbReference type="SUPFAM" id="SSF56219">
    <property type="entry name" value="DNase I-like"/>
    <property type="match status" value="1"/>
</dbReference>
<organism evidence="3 4">
    <name type="scientific">Oceanisphaera psychrotolerans</name>
    <dbReference type="NCBI Taxonomy" id="1414654"/>
    <lineage>
        <taxon>Bacteria</taxon>
        <taxon>Pseudomonadati</taxon>
        <taxon>Pseudomonadota</taxon>
        <taxon>Gammaproteobacteria</taxon>
        <taxon>Aeromonadales</taxon>
        <taxon>Aeromonadaceae</taxon>
        <taxon>Oceanisphaera</taxon>
    </lineage>
</organism>
<dbReference type="NCBIfam" id="NF003842">
    <property type="entry name" value="PRK05421.1-4"/>
    <property type="match status" value="1"/>
</dbReference>
<comment type="caution">
    <text evidence="3">The sequence shown here is derived from an EMBL/GenBank/DDBJ whole genome shotgun (WGS) entry which is preliminary data.</text>
</comment>
<protein>
    <recommendedName>
        <fullName evidence="2">Endonuclease/exonuclease/phosphatase domain-containing protein</fullName>
    </recommendedName>
</protein>
<dbReference type="Proteomes" id="UP000243073">
    <property type="component" value="Unassembled WGS sequence"/>
</dbReference>
<feature type="region of interest" description="Disordered" evidence="1">
    <location>
        <begin position="267"/>
        <end position="300"/>
    </location>
</feature>
<feature type="compositionally biased region" description="Gly residues" evidence="1">
    <location>
        <begin position="291"/>
        <end position="300"/>
    </location>
</feature>
<evidence type="ECO:0000313" key="3">
    <source>
        <dbReference type="EMBL" id="OIN07673.1"/>
    </source>
</evidence>
<evidence type="ECO:0000256" key="1">
    <source>
        <dbReference type="SAM" id="MobiDB-lite"/>
    </source>
</evidence>
<dbReference type="PROSITE" id="PS51257">
    <property type="entry name" value="PROKAR_LIPOPROTEIN"/>
    <property type="match status" value="1"/>
</dbReference>
<accession>A0A1J4QBA2</accession>
<evidence type="ECO:0000313" key="4">
    <source>
        <dbReference type="Proteomes" id="UP000243073"/>
    </source>
</evidence>
<keyword evidence="4" id="KW-1185">Reference proteome</keyword>
<dbReference type="GO" id="GO:0003824">
    <property type="term" value="F:catalytic activity"/>
    <property type="evidence" value="ECO:0007669"/>
    <property type="project" value="InterPro"/>
</dbReference>
<dbReference type="InterPro" id="IPR036691">
    <property type="entry name" value="Endo/exonu/phosph_ase_sf"/>
</dbReference>
<dbReference type="Gene3D" id="3.60.10.10">
    <property type="entry name" value="Endonuclease/exonuclease/phosphatase"/>
    <property type="match status" value="1"/>
</dbReference>
<dbReference type="NCBIfam" id="NF003840">
    <property type="entry name" value="PRK05421.1-2"/>
    <property type="match status" value="1"/>
</dbReference>
<dbReference type="STRING" id="1414654.BFR47_03425"/>
<name>A0A1J4QBA2_9GAMM</name>
<evidence type="ECO:0000259" key="2">
    <source>
        <dbReference type="Pfam" id="PF03372"/>
    </source>
</evidence>
<dbReference type="InterPro" id="IPR005135">
    <property type="entry name" value="Endo/exonuclease/phosphatase"/>
</dbReference>
<dbReference type="OrthoDB" id="9793162at2"/>
<dbReference type="AlphaFoldDB" id="A0A1J4QBA2"/>
<gene>
    <name evidence="3" type="ORF">BFR47_03425</name>
</gene>
<proteinExistence type="predicted"/>
<dbReference type="Pfam" id="PF03372">
    <property type="entry name" value="Exo_endo_phos"/>
    <property type="match status" value="1"/>
</dbReference>
<sequence length="300" mass="33698">MWPSTRTDAPVPLKLPFKAGLLASALLLSGCPEVPETMLLSDGFAPMTAECLHPSVNGSQPLPSTFSLLTWNIYKQQGDWQTELNRWVGDSNLLLLQEARSSEELHHWLQQRHYHWFQVAAFNWEQKANGVLTASTGQASRVCGQRIREPATRIPKSLLFSYYSLEGASQQLLVVNLHAVNFSLRGRTYQEQLDRISGFIENYGGPVIVAGDFNRWNPRRERLLRLWAGREQLSEAVPTPDHRTRFIGYPLDAVFYRGLTLEQAQSMRSEASDHGPLKVSFRVKGSDTPQAGGGKANPLE</sequence>
<dbReference type="EMBL" id="MDKE01000033">
    <property type="protein sequence ID" value="OIN07673.1"/>
    <property type="molecule type" value="Genomic_DNA"/>
</dbReference>
<feature type="domain" description="Endonuclease/exonuclease/phosphatase" evidence="2">
    <location>
        <begin position="69"/>
        <end position="274"/>
    </location>
</feature>
<reference evidence="3 4" key="1">
    <citation type="submission" date="2016-07" db="EMBL/GenBank/DDBJ databases">
        <title>Draft Genome Sequence of Oceanisphaera psychrotolerans, isolated from coastal sediment samples.</title>
        <authorList>
            <person name="Zhuo S."/>
            <person name="Ruan Z."/>
        </authorList>
    </citation>
    <scope>NUCLEOTIDE SEQUENCE [LARGE SCALE GENOMIC DNA]</scope>
    <source>
        <strain evidence="3 4">LAM-WHM-ZC</strain>
    </source>
</reference>